<dbReference type="InterPro" id="IPR016187">
    <property type="entry name" value="CTDL_fold"/>
</dbReference>
<protein>
    <recommendedName>
        <fullName evidence="3">Sulfatase-modifying factor enzyme domain-containing protein</fullName>
    </recommendedName>
</protein>
<dbReference type="EMBL" id="DXGH01000010">
    <property type="protein sequence ID" value="HIW80277.1"/>
    <property type="molecule type" value="Genomic_DNA"/>
</dbReference>
<reference evidence="1" key="2">
    <citation type="submission" date="2021-04" db="EMBL/GenBank/DDBJ databases">
        <authorList>
            <person name="Gilroy R."/>
        </authorList>
    </citation>
    <scope>NUCLEOTIDE SEQUENCE</scope>
    <source>
        <strain evidence="1">CHK195-6426</strain>
    </source>
</reference>
<comment type="caution">
    <text evidence="1">The sequence shown here is derived from an EMBL/GenBank/DDBJ whole genome shotgun (WGS) entry which is preliminary data.</text>
</comment>
<evidence type="ECO:0008006" key="3">
    <source>
        <dbReference type="Google" id="ProtNLM"/>
    </source>
</evidence>
<name>A0A9D1UA71_9FIRM</name>
<dbReference type="Gene3D" id="3.90.1580.10">
    <property type="entry name" value="paralog of FGE (formylglycine-generating enzyme)"/>
    <property type="match status" value="1"/>
</dbReference>
<organism evidence="1 2">
    <name type="scientific">Candidatus Acetatifactor stercoripullorum</name>
    <dbReference type="NCBI Taxonomy" id="2838414"/>
    <lineage>
        <taxon>Bacteria</taxon>
        <taxon>Bacillati</taxon>
        <taxon>Bacillota</taxon>
        <taxon>Clostridia</taxon>
        <taxon>Lachnospirales</taxon>
        <taxon>Lachnospiraceae</taxon>
        <taxon>Acetatifactor</taxon>
    </lineage>
</organism>
<dbReference type="AlphaFoldDB" id="A0A9D1UA71"/>
<accession>A0A9D1UA71</accession>
<evidence type="ECO:0000313" key="1">
    <source>
        <dbReference type="EMBL" id="HIW80277.1"/>
    </source>
</evidence>
<dbReference type="Proteomes" id="UP000824265">
    <property type="component" value="Unassembled WGS sequence"/>
</dbReference>
<proteinExistence type="predicted"/>
<sequence>MRPKDAEETPAMFRIGDKVVDAIYISKYPNVVIDGRAYSLPMVDPTVNIDFDRAVEVCRAKGSGWHLMTVVEGEYLLNESRAKGTMPHGNTNWGKDYYHPDEQGNRKGCGFGRTLTGSGPATWNHDHTIYGVSDLNGNVWEWQAGLRMVNGILEYIPNNDAALDTCDLSRDSKEWQQIKTSRGPARANVENGDIAIVDLSEHEEYEPDYDGVRIEDLTVELSEIPQALRDLGIVPENRADSEGKTYVCFDATEGEWLPIRGSAFSNTSYSGPSALYLHYARSISYDYVGFRSAFYEVNGKLIAE</sequence>
<dbReference type="InterPro" id="IPR042095">
    <property type="entry name" value="SUMF_sf"/>
</dbReference>
<reference evidence="1" key="1">
    <citation type="journal article" date="2021" name="PeerJ">
        <title>Extensive microbial diversity within the chicken gut microbiome revealed by metagenomics and culture.</title>
        <authorList>
            <person name="Gilroy R."/>
            <person name="Ravi A."/>
            <person name="Getino M."/>
            <person name="Pursley I."/>
            <person name="Horton D.L."/>
            <person name="Alikhan N.F."/>
            <person name="Baker D."/>
            <person name="Gharbi K."/>
            <person name="Hall N."/>
            <person name="Watson M."/>
            <person name="Adriaenssens E.M."/>
            <person name="Foster-Nyarko E."/>
            <person name="Jarju S."/>
            <person name="Secka A."/>
            <person name="Antonio M."/>
            <person name="Oren A."/>
            <person name="Chaudhuri R.R."/>
            <person name="La Ragione R."/>
            <person name="Hildebrand F."/>
            <person name="Pallen M.J."/>
        </authorList>
    </citation>
    <scope>NUCLEOTIDE SEQUENCE</scope>
    <source>
        <strain evidence="1">CHK195-6426</strain>
    </source>
</reference>
<dbReference type="SUPFAM" id="SSF56436">
    <property type="entry name" value="C-type lectin-like"/>
    <property type="match status" value="1"/>
</dbReference>
<evidence type="ECO:0000313" key="2">
    <source>
        <dbReference type="Proteomes" id="UP000824265"/>
    </source>
</evidence>
<gene>
    <name evidence="1" type="ORF">H9742_01930</name>
</gene>